<dbReference type="EMBL" id="JACHNX010000039">
    <property type="protein sequence ID" value="MBB4611673.1"/>
    <property type="molecule type" value="Genomic_DNA"/>
</dbReference>
<dbReference type="Proteomes" id="UP000704529">
    <property type="component" value="Unassembled WGS sequence"/>
</dbReference>
<keyword evidence="1" id="KW-0472">Membrane</keyword>
<feature type="transmembrane region" description="Helical" evidence="1">
    <location>
        <begin position="6"/>
        <end position="23"/>
    </location>
</feature>
<protein>
    <submittedName>
        <fullName evidence="3">Uncharacterized protein</fullName>
    </submittedName>
</protein>
<organism evidence="3 5">
    <name type="scientific">Sphingomonas yabuuchiae</name>
    <dbReference type="NCBI Taxonomy" id="172044"/>
    <lineage>
        <taxon>Bacteria</taxon>
        <taxon>Pseudomonadati</taxon>
        <taxon>Pseudomonadota</taxon>
        <taxon>Alphaproteobacteria</taxon>
        <taxon>Sphingomonadales</taxon>
        <taxon>Sphingomonadaceae</taxon>
        <taxon>Sphingomonas</taxon>
    </lineage>
</organism>
<evidence type="ECO:0000313" key="5">
    <source>
        <dbReference type="Proteomes" id="UP000704529"/>
    </source>
</evidence>
<evidence type="ECO:0000256" key="1">
    <source>
        <dbReference type="SAM" id="Phobius"/>
    </source>
</evidence>
<comment type="caution">
    <text evidence="3">The sequence shown here is derived from an EMBL/GenBank/DDBJ whole genome shotgun (WGS) entry which is preliminary data.</text>
</comment>
<evidence type="ECO:0000313" key="4">
    <source>
        <dbReference type="Proteomes" id="UP000584663"/>
    </source>
</evidence>
<reference evidence="2 4" key="1">
    <citation type="submission" date="2020-08" db="EMBL/GenBank/DDBJ databases">
        <title>Genomic Encyclopedia of Type Strains, Phase IV (KMG-IV): sequencing the most valuable type-strain genomes for metagenomic binning, comparative biology and taxonomic classification.</title>
        <authorList>
            <person name="Goeker M."/>
        </authorList>
    </citation>
    <scope>NUCLEOTIDE SEQUENCE [LARGE SCALE GENOMIC DNA]</scope>
    <source>
        <strain evidence="2 4">DSM 14562</strain>
    </source>
</reference>
<evidence type="ECO:0000313" key="3">
    <source>
        <dbReference type="EMBL" id="MBN3556695.1"/>
    </source>
</evidence>
<dbReference type="RefSeq" id="WP_184107103.1">
    <property type="nucleotide sequence ID" value="NZ_JACHNX010000039.1"/>
</dbReference>
<reference evidence="3" key="2">
    <citation type="submission" date="2021-01" db="EMBL/GenBank/DDBJ databases">
        <title>Genome Sequencing of Type Strains.</title>
        <authorList>
            <person name="Lemaire J.F."/>
            <person name="Inderbitzin P."/>
            <person name="Collins S.B."/>
            <person name="Wespe N."/>
            <person name="Knight-Connoni V."/>
        </authorList>
    </citation>
    <scope>NUCLEOTIDE SEQUENCE</scope>
    <source>
        <strain evidence="3">DSM 14562</strain>
    </source>
</reference>
<dbReference type="EMBL" id="JAFHKU010000045">
    <property type="protein sequence ID" value="MBN3556695.1"/>
    <property type="molecule type" value="Genomic_DNA"/>
</dbReference>
<name>A0AA40ZYD2_9SPHN</name>
<sequence>MNIGWPQGTILAMMFLVVCINASRNGEPRRGHYDLGAAMIGAAAEIAILYWVGFFS</sequence>
<dbReference type="AlphaFoldDB" id="A0AA40ZYD2"/>
<proteinExistence type="predicted"/>
<keyword evidence="1" id="KW-1133">Transmembrane helix</keyword>
<keyword evidence="1" id="KW-0812">Transmembrane</keyword>
<accession>A0AA40ZYD2</accession>
<gene>
    <name evidence="2" type="ORF">GGQ89_003923</name>
    <name evidence="3" type="ORF">JYA60_00325</name>
</gene>
<feature type="transmembrane region" description="Helical" evidence="1">
    <location>
        <begin position="35"/>
        <end position="53"/>
    </location>
</feature>
<dbReference type="Proteomes" id="UP000584663">
    <property type="component" value="Unassembled WGS sequence"/>
</dbReference>
<keyword evidence="4" id="KW-1185">Reference proteome</keyword>
<evidence type="ECO:0000313" key="2">
    <source>
        <dbReference type="EMBL" id="MBB4611673.1"/>
    </source>
</evidence>